<name>A0A0A9FUX8_ARUDO</name>
<dbReference type="AlphaFoldDB" id="A0A0A9FUX8"/>
<protein>
    <submittedName>
        <fullName evidence="1">Uncharacterized protein</fullName>
    </submittedName>
</protein>
<reference evidence="1" key="1">
    <citation type="submission" date="2014-09" db="EMBL/GenBank/DDBJ databases">
        <authorList>
            <person name="Magalhaes I.L.F."/>
            <person name="Oliveira U."/>
            <person name="Santos F.R."/>
            <person name="Vidigal T.H.D.A."/>
            <person name="Brescovit A.D."/>
            <person name="Santos A.J."/>
        </authorList>
    </citation>
    <scope>NUCLEOTIDE SEQUENCE</scope>
    <source>
        <tissue evidence="1">Shoot tissue taken approximately 20 cm above the soil surface</tissue>
    </source>
</reference>
<reference evidence="1" key="2">
    <citation type="journal article" date="2015" name="Data Brief">
        <title>Shoot transcriptome of the giant reed, Arundo donax.</title>
        <authorList>
            <person name="Barrero R.A."/>
            <person name="Guerrero F.D."/>
            <person name="Moolhuijzen P."/>
            <person name="Goolsby J.A."/>
            <person name="Tidwell J."/>
            <person name="Bellgard S.E."/>
            <person name="Bellgard M.I."/>
        </authorList>
    </citation>
    <scope>NUCLEOTIDE SEQUENCE</scope>
    <source>
        <tissue evidence="1">Shoot tissue taken approximately 20 cm above the soil surface</tissue>
    </source>
</reference>
<evidence type="ECO:0000313" key="1">
    <source>
        <dbReference type="EMBL" id="JAE14101.1"/>
    </source>
</evidence>
<proteinExistence type="predicted"/>
<sequence>MHGNKTIANCHRFILYEVQLYFQ</sequence>
<accession>A0A0A9FUX8</accession>
<dbReference type="EMBL" id="GBRH01183795">
    <property type="protein sequence ID" value="JAE14101.1"/>
    <property type="molecule type" value="Transcribed_RNA"/>
</dbReference>
<organism evidence="1">
    <name type="scientific">Arundo donax</name>
    <name type="common">Giant reed</name>
    <name type="synonym">Donax arundinaceus</name>
    <dbReference type="NCBI Taxonomy" id="35708"/>
    <lineage>
        <taxon>Eukaryota</taxon>
        <taxon>Viridiplantae</taxon>
        <taxon>Streptophyta</taxon>
        <taxon>Embryophyta</taxon>
        <taxon>Tracheophyta</taxon>
        <taxon>Spermatophyta</taxon>
        <taxon>Magnoliopsida</taxon>
        <taxon>Liliopsida</taxon>
        <taxon>Poales</taxon>
        <taxon>Poaceae</taxon>
        <taxon>PACMAD clade</taxon>
        <taxon>Arundinoideae</taxon>
        <taxon>Arundineae</taxon>
        <taxon>Arundo</taxon>
    </lineage>
</organism>